<evidence type="ECO:0000256" key="4">
    <source>
        <dbReference type="ARBA" id="ARBA00023002"/>
    </source>
</evidence>
<sequence>MTTTTTQVRIVPRTPNFGARVEGLDAREELDADTIAQLKEAILKYKVLFFREQNLNEEQHARFAGYFGEPFEHNSNFDMQYEDAGLSNVTVVPHFHSDVMYMTEQPGFAMLQMLTLPDVGGDTMWADLVSSYDALSEPIKKLIDPLTVINVHPEYFVDSQTLSDRYEKRYGKPLTPEQIAKRRKDLSPTESPLVRVIPETGCKNYYISAWHTMQIKGLPKDESDAILNLLYSQQLKPEYVIRWEWTVGDIAFWDHRTTLHAGVNDYAAGAKRHGRRANIGVHSPVPSARAA</sequence>
<dbReference type="Pfam" id="PF02668">
    <property type="entry name" value="TauD"/>
    <property type="match status" value="1"/>
</dbReference>
<dbReference type="PANTHER" id="PTHR30468">
    <property type="entry name" value="ALPHA-KETOGLUTARATE-DEPENDENT SULFONATE DIOXYGENASE"/>
    <property type="match status" value="1"/>
</dbReference>
<proteinExistence type="inferred from homology"/>
<reference evidence="7 8" key="1">
    <citation type="submission" date="2023-08" db="EMBL/GenBank/DDBJ databases">
        <title>Phytohabitans sansha sp. nov., isolated from marine sediment.</title>
        <authorList>
            <person name="Zhao Y."/>
            <person name="Yi K."/>
        </authorList>
    </citation>
    <scope>NUCLEOTIDE SEQUENCE [LARGE SCALE GENOMIC DNA]</scope>
    <source>
        <strain evidence="7 8">ZYX-F-186</strain>
    </source>
</reference>
<protein>
    <submittedName>
        <fullName evidence="7">TauD/TfdA family dioxygenase</fullName>
        <ecNumber evidence="7">1.14.11.-</ecNumber>
    </submittedName>
</protein>
<keyword evidence="8" id="KW-1185">Reference proteome</keyword>
<dbReference type="EC" id="1.14.11.-" evidence="7"/>
<evidence type="ECO:0000313" key="7">
    <source>
        <dbReference type="EMBL" id="MDQ7907558.1"/>
    </source>
</evidence>
<dbReference type="SUPFAM" id="SSF51197">
    <property type="entry name" value="Clavaminate synthase-like"/>
    <property type="match status" value="1"/>
</dbReference>
<accession>A0ABU0ZKI6</accession>
<dbReference type="InterPro" id="IPR042098">
    <property type="entry name" value="TauD-like_sf"/>
</dbReference>
<evidence type="ECO:0000256" key="5">
    <source>
        <dbReference type="ARBA" id="ARBA00023004"/>
    </source>
</evidence>
<evidence type="ECO:0000256" key="3">
    <source>
        <dbReference type="ARBA" id="ARBA00022964"/>
    </source>
</evidence>
<evidence type="ECO:0000256" key="1">
    <source>
        <dbReference type="ARBA" id="ARBA00005896"/>
    </source>
</evidence>
<dbReference type="Gene3D" id="3.60.130.10">
    <property type="entry name" value="Clavaminate synthase-like"/>
    <property type="match status" value="1"/>
</dbReference>
<feature type="domain" description="TauD/TfdA-like" evidence="6">
    <location>
        <begin position="12"/>
        <end position="277"/>
    </location>
</feature>
<comment type="caution">
    <text evidence="7">The sequence shown here is derived from an EMBL/GenBank/DDBJ whole genome shotgun (WGS) entry which is preliminary data.</text>
</comment>
<keyword evidence="3 7" id="KW-0223">Dioxygenase</keyword>
<evidence type="ECO:0000313" key="8">
    <source>
        <dbReference type="Proteomes" id="UP001230908"/>
    </source>
</evidence>
<organism evidence="7 8">
    <name type="scientific">Phytohabitans maris</name>
    <dbReference type="NCBI Taxonomy" id="3071409"/>
    <lineage>
        <taxon>Bacteria</taxon>
        <taxon>Bacillati</taxon>
        <taxon>Actinomycetota</taxon>
        <taxon>Actinomycetes</taxon>
        <taxon>Micromonosporales</taxon>
        <taxon>Micromonosporaceae</taxon>
    </lineage>
</organism>
<dbReference type="InterPro" id="IPR051323">
    <property type="entry name" value="AtsK-like"/>
</dbReference>
<dbReference type="PANTHER" id="PTHR30468:SF1">
    <property type="entry name" value="ALPHA-KETOGLUTARATE-DEPENDENT SULFONATE DIOXYGENASE"/>
    <property type="match status" value="1"/>
</dbReference>
<evidence type="ECO:0000259" key="6">
    <source>
        <dbReference type="Pfam" id="PF02668"/>
    </source>
</evidence>
<dbReference type="InterPro" id="IPR003819">
    <property type="entry name" value="TauD/TfdA-like"/>
</dbReference>
<gene>
    <name evidence="7" type="ORF">RB614_23845</name>
</gene>
<dbReference type="GO" id="GO:0051213">
    <property type="term" value="F:dioxygenase activity"/>
    <property type="evidence" value="ECO:0007669"/>
    <property type="project" value="UniProtKB-KW"/>
</dbReference>
<comment type="similarity">
    <text evidence="1">Belongs to the TfdA dioxygenase family.</text>
</comment>
<dbReference type="RefSeq" id="WP_308714835.1">
    <property type="nucleotide sequence ID" value="NZ_JAVHUY010000023.1"/>
</dbReference>
<evidence type="ECO:0000256" key="2">
    <source>
        <dbReference type="ARBA" id="ARBA00022723"/>
    </source>
</evidence>
<keyword evidence="2" id="KW-0479">Metal-binding</keyword>
<dbReference type="EMBL" id="JAVHUY010000023">
    <property type="protein sequence ID" value="MDQ7907558.1"/>
    <property type="molecule type" value="Genomic_DNA"/>
</dbReference>
<dbReference type="Proteomes" id="UP001230908">
    <property type="component" value="Unassembled WGS sequence"/>
</dbReference>
<keyword evidence="5" id="KW-0408">Iron</keyword>
<keyword evidence="4 7" id="KW-0560">Oxidoreductase</keyword>
<name>A0ABU0ZKI6_9ACTN</name>